<dbReference type="InterPro" id="IPR036116">
    <property type="entry name" value="FN3_sf"/>
</dbReference>
<dbReference type="CDD" id="cd00063">
    <property type="entry name" value="FN3"/>
    <property type="match status" value="1"/>
</dbReference>
<name>A0A3P7JPY4_LITSI</name>
<sequence length="764" mass="83120">MVVVKDVVVVVDSTLREFLKYAKYIIKYWTADSASAVMYMETPANVTDKIALDGLQLDTEYNFVVTAKFEDGDNLESEAVKIRTPSRDIRCHCAHACMFEEDEGVIRASCYCHNGFKLADDEKSCEPVEEEEEVGIIKVTPPTLIPEFEHPKELSTVSTHFDELVPTPLKEKEAIQPTPGISPRVVGFDGEPLPTNEYGQMVDNLGNPIVWDSEGLPVGPNGIPLLRNYKGEYIYPVIGKDGQPLPTDINMKPIYPVIGPNDQPFSKNEQGLYIDRHGQIFPTDAAGRPISVDGSPYPTDEQGRYVVMDSETVIQQAVPTDELGRIIYPVVYPDGALLATVESGLFVSEDGLLIPTNDAGLPVNEKDEVLPRDSDGNFIYVGNYVLPTDSNGQPVKVQYNGRLLKSDKMGRIISPNGQLLSVNDDGHPVDESNTVLPTTSDGIFILPVTDESGMVIPRIEQRKGVQRQFNIIGPNGHLLPTMEDGTVLGPFGKTIPTNNIGEPVNYRNEPLPTNSEGQAIYPKDGLDCPLPPTDQHGRPVYSVIAPNGRLLSRKFDGAVVDPDGNLLPTNAAGIPIDRKGRPLPTDRNGSIIYPVRGIDSEPLPTDSNGKPIYPVIGLDGNLLPTNKDGRVIDESGNVLPTNVAGVPVNEFGEPFPQDKNGNIIYPAQSPDVGPMPTDRNGRPVYFVLGPDGKLLPKDSDGAATDTNGRLIPTNAAGIPLDHYGKPLSIDQNGYAFYPKEYEAGDIPTLFPTDSYGRPIPDIIG</sequence>
<dbReference type="Gene3D" id="2.10.25.10">
    <property type="entry name" value="Laminin"/>
    <property type="match status" value="1"/>
</dbReference>
<proteinExistence type="predicted"/>
<dbReference type="Proteomes" id="UP000277928">
    <property type="component" value="Unassembled WGS sequence"/>
</dbReference>
<dbReference type="InterPro" id="IPR013783">
    <property type="entry name" value="Ig-like_fold"/>
</dbReference>
<dbReference type="EMBL" id="UYRX01002274">
    <property type="protein sequence ID" value="VDM93014.1"/>
    <property type="molecule type" value="Genomic_DNA"/>
</dbReference>
<protein>
    <submittedName>
        <fullName evidence="1">Uncharacterized protein</fullName>
    </submittedName>
</protein>
<dbReference type="InterPro" id="IPR003961">
    <property type="entry name" value="FN3_dom"/>
</dbReference>
<dbReference type="Gene3D" id="2.60.40.10">
    <property type="entry name" value="Immunoglobulins"/>
    <property type="match status" value="1"/>
</dbReference>
<dbReference type="OrthoDB" id="5874485at2759"/>
<dbReference type="STRING" id="42156.A0A3P7JPY4"/>
<evidence type="ECO:0000313" key="1">
    <source>
        <dbReference type="EMBL" id="VDM93014.1"/>
    </source>
</evidence>
<dbReference type="OMA" id="YMETPAN"/>
<dbReference type="AlphaFoldDB" id="A0A3P7JPY4"/>
<keyword evidence="2" id="KW-1185">Reference proteome</keyword>
<feature type="non-terminal residue" evidence="1">
    <location>
        <position position="764"/>
    </location>
</feature>
<gene>
    <name evidence="1" type="ORF">NLS_LOCUS10014</name>
</gene>
<reference evidence="1 2" key="1">
    <citation type="submission" date="2018-08" db="EMBL/GenBank/DDBJ databases">
        <authorList>
            <person name="Laetsch R D."/>
            <person name="Stevens L."/>
            <person name="Kumar S."/>
            <person name="Blaxter L. M."/>
        </authorList>
    </citation>
    <scope>NUCLEOTIDE SEQUENCE [LARGE SCALE GENOMIC DNA]</scope>
</reference>
<dbReference type="SUPFAM" id="SSF49265">
    <property type="entry name" value="Fibronectin type III"/>
    <property type="match status" value="1"/>
</dbReference>
<accession>A0A3P7JPY4</accession>
<organism evidence="1 2">
    <name type="scientific">Litomosoides sigmodontis</name>
    <name type="common">Filarial nematode worm</name>
    <dbReference type="NCBI Taxonomy" id="42156"/>
    <lineage>
        <taxon>Eukaryota</taxon>
        <taxon>Metazoa</taxon>
        <taxon>Ecdysozoa</taxon>
        <taxon>Nematoda</taxon>
        <taxon>Chromadorea</taxon>
        <taxon>Rhabditida</taxon>
        <taxon>Spirurina</taxon>
        <taxon>Spiruromorpha</taxon>
        <taxon>Filarioidea</taxon>
        <taxon>Onchocercidae</taxon>
        <taxon>Litomosoides</taxon>
    </lineage>
</organism>
<evidence type="ECO:0000313" key="2">
    <source>
        <dbReference type="Proteomes" id="UP000277928"/>
    </source>
</evidence>